<keyword evidence="2" id="KW-0238">DNA-binding</keyword>
<keyword evidence="4" id="KW-0472">Membrane</keyword>
<keyword evidence="1" id="KW-0805">Transcription regulation</keyword>
<feature type="transmembrane region" description="Helical" evidence="4">
    <location>
        <begin position="6"/>
        <end position="25"/>
    </location>
</feature>
<dbReference type="RefSeq" id="WP_161158062.1">
    <property type="nucleotide sequence ID" value="NZ_WEKT01000061.1"/>
</dbReference>
<feature type="transmembrane region" description="Helical" evidence="4">
    <location>
        <begin position="180"/>
        <end position="205"/>
    </location>
</feature>
<dbReference type="PROSITE" id="PS01124">
    <property type="entry name" value="HTH_ARAC_FAMILY_2"/>
    <property type="match status" value="1"/>
</dbReference>
<sequence length="344" mass="38747">MLAIPVPFVVSLMLLLAAITLYTRLTEQAKVPCFFLVLCSLTTALVGLRWTFDFAIFRIVQPIMASLLPVCAWYCYLKGSGQKLMRFYIHLCGPAVVIIALFTQYWWHAPLDALITIIYVGYGAALIVTSHNEQRLDNVSLGQWDGVKKATRVAGAMLLFSAFIDCSMSLDFWFRQGKDAMYILATGHLIMLPLLCVAVIMISVATPVQDELTKLPRSPAPKLPKEDATLSEQRAKEIVLAFETLMSEKSVYLDPDLTLNKLSRKLLIPAKQLSTAINQICQRNISKLINEYRIDHAKQELVDSDETITQIFMRSGFQTKSNFNREFSRITGVTPSAYRKQHGK</sequence>
<keyword evidence="3" id="KW-0804">Transcription</keyword>
<feature type="transmembrane region" description="Helical" evidence="4">
    <location>
        <begin position="32"/>
        <end position="50"/>
    </location>
</feature>
<dbReference type="Proteomes" id="UP000462621">
    <property type="component" value="Unassembled WGS sequence"/>
</dbReference>
<evidence type="ECO:0000256" key="3">
    <source>
        <dbReference type="ARBA" id="ARBA00023163"/>
    </source>
</evidence>
<dbReference type="InterPro" id="IPR018060">
    <property type="entry name" value="HTH_AraC"/>
</dbReference>
<dbReference type="SMART" id="SM00342">
    <property type="entry name" value="HTH_ARAC"/>
    <property type="match status" value="1"/>
</dbReference>
<dbReference type="GO" id="GO:0043565">
    <property type="term" value="F:sequence-specific DNA binding"/>
    <property type="evidence" value="ECO:0007669"/>
    <property type="project" value="InterPro"/>
</dbReference>
<keyword evidence="7" id="KW-1185">Reference proteome</keyword>
<feature type="domain" description="HTH araC/xylS-type" evidence="5">
    <location>
        <begin position="236"/>
        <end position="341"/>
    </location>
</feature>
<dbReference type="InterPro" id="IPR009057">
    <property type="entry name" value="Homeodomain-like_sf"/>
</dbReference>
<dbReference type="AlphaFoldDB" id="A0A7X4LQ60"/>
<dbReference type="GO" id="GO:0003700">
    <property type="term" value="F:DNA-binding transcription factor activity"/>
    <property type="evidence" value="ECO:0007669"/>
    <property type="project" value="InterPro"/>
</dbReference>
<dbReference type="EMBL" id="WEKT01000061">
    <property type="protein sequence ID" value="MZI95566.1"/>
    <property type="molecule type" value="Genomic_DNA"/>
</dbReference>
<evidence type="ECO:0000256" key="4">
    <source>
        <dbReference type="SAM" id="Phobius"/>
    </source>
</evidence>
<dbReference type="Pfam" id="PF12833">
    <property type="entry name" value="HTH_18"/>
    <property type="match status" value="1"/>
</dbReference>
<keyword evidence="4" id="KW-0812">Transmembrane</keyword>
<reference evidence="6 7" key="1">
    <citation type="submission" date="2019-10" db="EMBL/GenBank/DDBJ databases">
        <title>Vibrio sp. nov. isolated from a shrimp pond.</title>
        <authorList>
            <person name="Gomez-Gil B."/>
            <person name="Enciso-Ibarra J."/>
            <person name="Enciso-Ibarra K."/>
            <person name="Bolan-Mejia C."/>
        </authorList>
    </citation>
    <scope>NUCLEOTIDE SEQUENCE [LARGE SCALE GENOMIC DNA]</scope>
    <source>
        <strain evidence="6 7">CAIM 722</strain>
    </source>
</reference>
<evidence type="ECO:0000313" key="6">
    <source>
        <dbReference type="EMBL" id="MZI95566.1"/>
    </source>
</evidence>
<comment type="caution">
    <text evidence="6">The sequence shown here is derived from an EMBL/GenBank/DDBJ whole genome shotgun (WGS) entry which is preliminary data.</text>
</comment>
<feature type="transmembrane region" description="Helical" evidence="4">
    <location>
        <begin position="113"/>
        <end position="132"/>
    </location>
</feature>
<name>A0A7X4LQ60_9VIBR</name>
<evidence type="ECO:0000256" key="1">
    <source>
        <dbReference type="ARBA" id="ARBA00023015"/>
    </source>
</evidence>
<gene>
    <name evidence="6" type="ORF">F9817_20510</name>
</gene>
<protein>
    <submittedName>
        <fullName evidence="6">Helix-turn-helix domain-containing protein</fullName>
    </submittedName>
</protein>
<organism evidence="6 7">
    <name type="scientific">Vibrio eleionomae</name>
    <dbReference type="NCBI Taxonomy" id="2653505"/>
    <lineage>
        <taxon>Bacteria</taxon>
        <taxon>Pseudomonadati</taxon>
        <taxon>Pseudomonadota</taxon>
        <taxon>Gammaproteobacteria</taxon>
        <taxon>Vibrionales</taxon>
        <taxon>Vibrionaceae</taxon>
        <taxon>Vibrio</taxon>
    </lineage>
</organism>
<accession>A0A7X4LQ60</accession>
<dbReference type="PANTHER" id="PTHR43280:SF29">
    <property type="entry name" value="ARAC-FAMILY TRANSCRIPTIONAL REGULATOR"/>
    <property type="match status" value="1"/>
</dbReference>
<feature type="transmembrane region" description="Helical" evidence="4">
    <location>
        <begin position="88"/>
        <end position="107"/>
    </location>
</feature>
<proteinExistence type="predicted"/>
<evidence type="ECO:0000313" key="7">
    <source>
        <dbReference type="Proteomes" id="UP000462621"/>
    </source>
</evidence>
<evidence type="ECO:0000259" key="5">
    <source>
        <dbReference type="PROSITE" id="PS01124"/>
    </source>
</evidence>
<dbReference type="Gene3D" id="1.10.10.60">
    <property type="entry name" value="Homeodomain-like"/>
    <property type="match status" value="1"/>
</dbReference>
<keyword evidence="4" id="KW-1133">Transmembrane helix</keyword>
<dbReference type="PANTHER" id="PTHR43280">
    <property type="entry name" value="ARAC-FAMILY TRANSCRIPTIONAL REGULATOR"/>
    <property type="match status" value="1"/>
</dbReference>
<dbReference type="SUPFAM" id="SSF46689">
    <property type="entry name" value="Homeodomain-like"/>
    <property type="match status" value="1"/>
</dbReference>
<feature type="transmembrane region" description="Helical" evidence="4">
    <location>
        <begin position="56"/>
        <end position="76"/>
    </location>
</feature>
<feature type="transmembrane region" description="Helical" evidence="4">
    <location>
        <begin position="153"/>
        <end position="174"/>
    </location>
</feature>
<evidence type="ECO:0000256" key="2">
    <source>
        <dbReference type="ARBA" id="ARBA00023125"/>
    </source>
</evidence>